<dbReference type="AlphaFoldDB" id="A0A392SP65"/>
<comment type="caution">
    <text evidence="2">The sequence shown here is derived from an EMBL/GenBank/DDBJ whole genome shotgun (WGS) entry which is preliminary data.</text>
</comment>
<sequence length="100" mass="10816">FGHFRIRARVASFDRFDRNVTEVKKVAGTKGDSGVEIKDSHNKPEKLNGGEKGAKMSMTEAMTGAATALDNAKGGLSSEDDVRVGDIVLKLGERHEPAFR</sequence>
<evidence type="ECO:0000256" key="1">
    <source>
        <dbReference type="SAM" id="MobiDB-lite"/>
    </source>
</evidence>
<protein>
    <submittedName>
        <fullName evidence="2">Uncharacterized protein</fullName>
    </submittedName>
</protein>
<evidence type="ECO:0000313" key="3">
    <source>
        <dbReference type="Proteomes" id="UP000265520"/>
    </source>
</evidence>
<feature type="non-terminal residue" evidence="2">
    <location>
        <position position="100"/>
    </location>
</feature>
<organism evidence="2 3">
    <name type="scientific">Trifolium medium</name>
    <dbReference type="NCBI Taxonomy" id="97028"/>
    <lineage>
        <taxon>Eukaryota</taxon>
        <taxon>Viridiplantae</taxon>
        <taxon>Streptophyta</taxon>
        <taxon>Embryophyta</taxon>
        <taxon>Tracheophyta</taxon>
        <taxon>Spermatophyta</taxon>
        <taxon>Magnoliopsida</taxon>
        <taxon>eudicotyledons</taxon>
        <taxon>Gunneridae</taxon>
        <taxon>Pentapetalae</taxon>
        <taxon>rosids</taxon>
        <taxon>fabids</taxon>
        <taxon>Fabales</taxon>
        <taxon>Fabaceae</taxon>
        <taxon>Papilionoideae</taxon>
        <taxon>50 kb inversion clade</taxon>
        <taxon>NPAAA clade</taxon>
        <taxon>Hologalegina</taxon>
        <taxon>IRL clade</taxon>
        <taxon>Trifolieae</taxon>
        <taxon>Trifolium</taxon>
    </lineage>
</organism>
<dbReference type="Proteomes" id="UP000265520">
    <property type="component" value="Unassembled WGS sequence"/>
</dbReference>
<feature type="non-terminal residue" evidence="2">
    <location>
        <position position="1"/>
    </location>
</feature>
<proteinExistence type="predicted"/>
<evidence type="ECO:0000313" key="2">
    <source>
        <dbReference type="EMBL" id="MCI50671.1"/>
    </source>
</evidence>
<feature type="compositionally biased region" description="Basic and acidic residues" evidence="1">
    <location>
        <begin position="33"/>
        <end position="52"/>
    </location>
</feature>
<accession>A0A392SP65</accession>
<name>A0A392SP65_9FABA</name>
<reference evidence="2 3" key="1">
    <citation type="journal article" date="2018" name="Front. Plant Sci.">
        <title>Red Clover (Trifolium pratense) and Zigzag Clover (T. medium) - A Picture of Genomic Similarities and Differences.</title>
        <authorList>
            <person name="Dluhosova J."/>
            <person name="Istvanek J."/>
            <person name="Nedelnik J."/>
            <person name="Repkova J."/>
        </authorList>
    </citation>
    <scope>NUCLEOTIDE SEQUENCE [LARGE SCALE GENOMIC DNA]</scope>
    <source>
        <strain evidence="3">cv. 10/8</strain>
        <tissue evidence="2">Leaf</tissue>
    </source>
</reference>
<feature type="region of interest" description="Disordered" evidence="1">
    <location>
        <begin position="31"/>
        <end position="52"/>
    </location>
</feature>
<keyword evidence="3" id="KW-1185">Reference proteome</keyword>
<dbReference type="EMBL" id="LXQA010419988">
    <property type="protein sequence ID" value="MCI50671.1"/>
    <property type="molecule type" value="Genomic_DNA"/>
</dbReference>